<evidence type="ECO:0000256" key="4">
    <source>
        <dbReference type="ARBA" id="ARBA00022759"/>
    </source>
</evidence>
<dbReference type="PANTHER" id="PTHR24559:SF427">
    <property type="entry name" value="RNA-DIRECTED DNA POLYMERASE"/>
    <property type="match status" value="1"/>
</dbReference>
<evidence type="ECO:0000313" key="14">
    <source>
        <dbReference type="Proteomes" id="UP001151760"/>
    </source>
</evidence>
<gene>
    <name evidence="13" type="ORF">Tco_0978337</name>
</gene>
<keyword evidence="1" id="KW-0808">Transferase</keyword>
<dbReference type="InterPro" id="IPR012337">
    <property type="entry name" value="RNaseH-like_sf"/>
</dbReference>
<dbReference type="EMBL" id="BQNB010016471">
    <property type="protein sequence ID" value="GJT52180.1"/>
    <property type="molecule type" value="Genomic_DNA"/>
</dbReference>
<keyword evidence="8" id="KW-0472">Membrane</keyword>
<protein>
    <submittedName>
        <fullName evidence="13">Reverse transcriptase domain-containing protein</fullName>
    </submittedName>
</protein>
<feature type="region of interest" description="Disordered" evidence="7">
    <location>
        <begin position="744"/>
        <end position="778"/>
    </location>
</feature>
<dbReference type="Pfam" id="PF17917">
    <property type="entry name" value="RT_RNaseH"/>
    <property type="match status" value="1"/>
</dbReference>
<dbReference type="SUPFAM" id="SSF56672">
    <property type="entry name" value="DNA/RNA polymerases"/>
    <property type="match status" value="1"/>
</dbReference>
<name>A0ABQ5EMS6_9ASTR</name>
<feature type="domain" description="Integrase zinc-binding" evidence="11">
    <location>
        <begin position="271"/>
        <end position="324"/>
    </location>
</feature>
<evidence type="ECO:0000313" key="13">
    <source>
        <dbReference type="EMBL" id="GJT52180.1"/>
    </source>
</evidence>
<keyword evidence="5" id="KW-0378">Hydrolase</keyword>
<reference evidence="13" key="1">
    <citation type="journal article" date="2022" name="Int. J. Mol. Sci.">
        <title>Draft Genome of Tanacetum Coccineum: Genomic Comparison of Closely Related Tanacetum-Family Plants.</title>
        <authorList>
            <person name="Yamashiro T."/>
            <person name="Shiraishi A."/>
            <person name="Nakayama K."/>
            <person name="Satake H."/>
        </authorList>
    </citation>
    <scope>NUCLEOTIDE SEQUENCE</scope>
</reference>
<keyword evidence="3" id="KW-0540">Nuclease</keyword>
<feature type="region of interest" description="Disordered" evidence="7">
    <location>
        <begin position="801"/>
        <end position="882"/>
    </location>
</feature>
<feature type="transmembrane region" description="Helical" evidence="8">
    <location>
        <begin position="544"/>
        <end position="571"/>
    </location>
</feature>
<evidence type="ECO:0000259" key="10">
    <source>
        <dbReference type="Pfam" id="PF17917"/>
    </source>
</evidence>
<dbReference type="InterPro" id="IPR000477">
    <property type="entry name" value="RT_dom"/>
</dbReference>
<dbReference type="SUPFAM" id="SSF53098">
    <property type="entry name" value="Ribonuclease H-like"/>
    <property type="match status" value="1"/>
</dbReference>
<dbReference type="Pfam" id="PF17921">
    <property type="entry name" value="Integrase_H2C2"/>
    <property type="match status" value="1"/>
</dbReference>
<keyword evidence="6 13" id="KW-0695">RNA-directed DNA polymerase</keyword>
<evidence type="ECO:0000259" key="11">
    <source>
        <dbReference type="Pfam" id="PF17921"/>
    </source>
</evidence>
<feature type="domain" description="Tf2-1-like SH3-like" evidence="12">
    <location>
        <begin position="460"/>
        <end position="520"/>
    </location>
</feature>
<evidence type="ECO:0000259" key="12">
    <source>
        <dbReference type="Pfam" id="PF24626"/>
    </source>
</evidence>
<dbReference type="InterPro" id="IPR053134">
    <property type="entry name" value="RNA-dir_DNA_polymerase"/>
</dbReference>
<dbReference type="GO" id="GO:0003964">
    <property type="term" value="F:RNA-directed DNA polymerase activity"/>
    <property type="evidence" value="ECO:0007669"/>
    <property type="project" value="UniProtKB-KW"/>
</dbReference>
<reference evidence="13" key="2">
    <citation type="submission" date="2022-01" db="EMBL/GenBank/DDBJ databases">
        <authorList>
            <person name="Yamashiro T."/>
            <person name="Shiraishi A."/>
            <person name="Satake H."/>
            <person name="Nakayama K."/>
        </authorList>
    </citation>
    <scope>NUCLEOTIDE SEQUENCE</scope>
</reference>
<dbReference type="Gene3D" id="3.30.70.270">
    <property type="match status" value="1"/>
</dbReference>
<evidence type="ECO:0000256" key="5">
    <source>
        <dbReference type="ARBA" id="ARBA00022801"/>
    </source>
</evidence>
<dbReference type="InterPro" id="IPR043502">
    <property type="entry name" value="DNA/RNA_pol_sf"/>
</dbReference>
<feature type="compositionally biased region" description="Acidic residues" evidence="7">
    <location>
        <begin position="811"/>
        <end position="828"/>
    </location>
</feature>
<dbReference type="CDD" id="cd01647">
    <property type="entry name" value="RT_LTR"/>
    <property type="match status" value="1"/>
</dbReference>
<keyword evidence="4" id="KW-0255">Endonuclease</keyword>
<sequence length="1081" mass="121873">MCIDYRELNKLTVKNRYPLPRIDDMFDQLQGSSVYSKIDLRSGYRQLRVREGDILKTAFRTRYGYYEFQVMPFGLTNAPAVFMDLINQLCKSYLNKFLIVFINDILIYSKNKEDHEEHLKLILELLKKEEFAPILALPEGSENFMVYCHALRKGLDAVLMQIEKLIAYASCQLKVHEKNYTTHDLELRAMENVVADALSRKERIKPLRVRALMMTIDLNLSSQILNVQAEAMKEENLKEENLCGINKEFETCADRALCIEKQSLVPRFGGLKDLILNKSYKSKYSIHLGSEKIYHDLKKLYWWPNMKGEIATYVSKCLTCAKVKGEYQKPSGLLVEPEIPQWKWEKITMDFVTKLPKTSSGQDTIWYLKEVVSRHGVSVSIISDRDNRFTSYFWQSLQKALEKVRIDIYLWYNFLTTTATTQALRLHHSRHCTDVSVNHPSAGLSYADVRRKPLEFQVRDKVMLKVSAWKGVIHFGKRGKLNPCYIGPFKILAKVGTVAYRIELPEQLSRVHSTFHVSVITVFGMAKVVILLACTVFGMARVVILLACTVFDMARVVVLLACTVFDMQGLWSCPNIVLQLVGPLSANYGVIGERRYGVSMLALTKDHRRIKLNTPYPEILNTPYSRYGNGDLDNSTSNVLIPLDSWTSGLLVYKLPLSGVLLAKVMSTRAYVDSETITQSDGAQSSWVPVPLPDDPYVAVKQAQLVDTDTESDPKEAPSKVEEFQSLGSRVPFMDEEFEAFELTSTRTDSSHSSASSDSTAPLSPDHPLTHVSPTPTPTRVLFHYRTARMSARIAETAALSLSSSIRDTDSEGDELGEEDTKEDEEEKNSDTDDERERQGLDDKGHGLGDEDHGLGDESQGLEDEGLGFEEEEEEAAPEGQQQAVLVVDIAVSEPLGLGYGEARRRALESIEEITPSTYKVGQSSRSVPKHEGVERLSAFRQPTLVTWVDPENDRVYTDIPAYAPPAAHVQTSPSPEWSLGSLPVSPSSPIVPSPITSLVATPTATISVDEDQFIEVGVQLELHGSILYDQTQHLDTLVSTLFVDIDRDVRELYTRSRVCELQEMRGRVTALEQERDSREQ</sequence>
<proteinExistence type="predicted"/>
<feature type="compositionally biased region" description="Low complexity" evidence="7">
    <location>
        <begin position="744"/>
        <end position="764"/>
    </location>
</feature>
<dbReference type="InterPro" id="IPR036397">
    <property type="entry name" value="RNaseH_sf"/>
</dbReference>
<feature type="transmembrane region" description="Helical" evidence="8">
    <location>
        <begin position="515"/>
        <end position="537"/>
    </location>
</feature>
<dbReference type="Pfam" id="PF00078">
    <property type="entry name" value="RVT_1"/>
    <property type="match status" value="1"/>
</dbReference>
<keyword evidence="2" id="KW-0548">Nucleotidyltransferase</keyword>
<comment type="caution">
    <text evidence="13">The sequence shown here is derived from an EMBL/GenBank/DDBJ whole genome shotgun (WGS) entry which is preliminary data.</text>
</comment>
<dbReference type="InterPro" id="IPR041373">
    <property type="entry name" value="RT_RNaseH"/>
</dbReference>
<keyword evidence="8" id="KW-0812">Transmembrane</keyword>
<dbReference type="Gene3D" id="3.10.10.10">
    <property type="entry name" value="HIV Type 1 Reverse Transcriptase, subunit A, domain 1"/>
    <property type="match status" value="1"/>
</dbReference>
<accession>A0ABQ5EMS6</accession>
<dbReference type="InterPro" id="IPR043128">
    <property type="entry name" value="Rev_trsase/Diguanyl_cyclase"/>
</dbReference>
<evidence type="ECO:0000256" key="6">
    <source>
        <dbReference type="ARBA" id="ARBA00022918"/>
    </source>
</evidence>
<keyword evidence="8" id="KW-1133">Transmembrane helix</keyword>
<evidence type="ECO:0000256" key="2">
    <source>
        <dbReference type="ARBA" id="ARBA00022695"/>
    </source>
</evidence>
<dbReference type="Gene3D" id="1.10.340.70">
    <property type="match status" value="1"/>
</dbReference>
<evidence type="ECO:0000256" key="3">
    <source>
        <dbReference type="ARBA" id="ARBA00022722"/>
    </source>
</evidence>
<feature type="compositionally biased region" description="Acidic residues" evidence="7">
    <location>
        <begin position="860"/>
        <end position="877"/>
    </location>
</feature>
<feature type="domain" description="Reverse transcriptase RNase H-like" evidence="10">
    <location>
        <begin position="141"/>
        <end position="190"/>
    </location>
</feature>
<keyword evidence="14" id="KW-1185">Reference proteome</keyword>
<feature type="domain" description="Reverse transcriptase" evidence="9">
    <location>
        <begin position="2"/>
        <end position="130"/>
    </location>
</feature>
<evidence type="ECO:0000256" key="8">
    <source>
        <dbReference type="SAM" id="Phobius"/>
    </source>
</evidence>
<dbReference type="Pfam" id="PF24626">
    <property type="entry name" value="SH3_Tf2-1"/>
    <property type="match status" value="1"/>
</dbReference>
<feature type="compositionally biased region" description="Basic and acidic residues" evidence="7">
    <location>
        <begin position="829"/>
        <end position="856"/>
    </location>
</feature>
<dbReference type="InterPro" id="IPR041588">
    <property type="entry name" value="Integrase_H2C2"/>
</dbReference>
<dbReference type="InterPro" id="IPR056924">
    <property type="entry name" value="SH3_Tf2-1"/>
</dbReference>
<dbReference type="Gene3D" id="3.30.420.10">
    <property type="entry name" value="Ribonuclease H-like superfamily/Ribonuclease H"/>
    <property type="match status" value="1"/>
</dbReference>
<dbReference type="PANTHER" id="PTHR24559">
    <property type="entry name" value="TRANSPOSON TY3-I GAG-POL POLYPROTEIN"/>
    <property type="match status" value="1"/>
</dbReference>
<evidence type="ECO:0000256" key="7">
    <source>
        <dbReference type="SAM" id="MobiDB-lite"/>
    </source>
</evidence>
<organism evidence="13 14">
    <name type="scientific">Tanacetum coccineum</name>
    <dbReference type="NCBI Taxonomy" id="301880"/>
    <lineage>
        <taxon>Eukaryota</taxon>
        <taxon>Viridiplantae</taxon>
        <taxon>Streptophyta</taxon>
        <taxon>Embryophyta</taxon>
        <taxon>Tracheophyta</taxon>
        <taxon>Spermatophyta</taxon>
        <taxon>Magnoliopsida</taxon>
        <taxon>eudicotyledons</taxon>
        <taxon>Gunneridae</taxon>
        <taxon>Pentapetalae</taxon>
        <taxon>asterids</taxon>
        <taxon>campanulids</taxon>
        <taxon>Asterales</taxon>
        <taxon>Asteraceae</taxon>
        <taxon>Asteroideae</taxon>
        <taxon>Anthemideae</taxon>
        <taxon>Anthemidinae</taxon>
        <taxon>Tanacetum</taxon>
    </lineage>
</organism>
<evidence type="ECO:0000256" key="1">
    <source>
        <dbReference type="ARBA" id="ARBA00022679"/>
    </source>
</evidence>
<evidence type="ECO:0000259" key="9">
    <source>
        <dbReference type="Pfam" id="PF00078"/>
    </source>
</evidence>
<dbReference type="Proteomes" id="UP001151760">
    <property type="component" value="Unassembled WGS sequence"/>
</dbReference>